<evidence type="ECO:0000313" key="3">
    <source>
        <dbReference type="Proteomes" id="UP000033591"/>
    </source>
</evidence>
<gene>
    <name evidence="2" type="ORF">RMAECT_1258</name>
</gene>
<organism evidence="2 3">
    <name type="scientific">Rickettsia rhipicephali str. Ect</name>
    <dbReference type="NCBI Taxonomy" id="1359199"/>
    <lineage>
        <taxon>Bacteria</taxon>
        <taxon>Pseudomonadati</taxon>
        <taxon>Pseudomonadota</taxon>
        <taxon>Alphaproteobacteria</taxon>
        <taxon>Rickettsiales</taxon>
        <taxon>Rickettsiaceae</taxon>
        <taxon>Rickettsieae</taxon>
        <taxon>Rickettsia</taxon>
        <taxon>spotted fever group</taxon>
    </lineage>
</organism>
<proteinExistence type="predicted"/>
<feature type="transmembrane region" description="Helical" evidence="1">
    <location>
        <begin position="16"/>
        <end position="34"/>
    </location>
</feature>
<evidence type="ECO:0000313" key="2">
    <source>
        <dbReference type="EMBL" id="KJV78919.1"/>
    </source>
</evidence>
<dbReference type="AlphaFoldDB" id="A0A0F3PI73"/>
<comment type="caution">
    <text evidence="2">The sequence shown here is derived from an EMBL/GenBank/DDBJ whole genome shotgun (WGS) entry which is preliminary data.</text>
</comment>
<dbReference type="Proteomes" id="UP000033591">
    <property type="component" value="Unassembled WGS sequence"/>
</dbReference>
<keyword evidence="1" id="KW-0472">Membrane</keyword>
<reference evidence="2 3" key="1">
    <citation type="submission" date="2015-01" db="EMBL/GenBank/DDBJ databases">
        <title>Genome Sequencing of Rickettsiales.</title>
        <authorList>
            <person name="Daugherty S.C."/>
            <person name="Su Q."/>
            <person name="Abolude K."/>
            <person name="Beier-Sexton M."/>
            <person name="Carlyon J.A."/>
            <person name="Carter R."/>
            <person name="Day N.P."/>
            <person name="Dumler S.J."/>
            <person name="Dyachenko V."/>
            <person name="Godinez A."/>
            <person name="Kurtti T.J."/>
            <person name="Lichay M."/>
            <person name="Mullins K.E."/>
            <person name="Ott S."/>
            <person name="Pappas-Brown V."/>
            <person name="Paris D.H."/>
            <person name="Patel P."/>
            <person name="Richards A.L."/>
            <person name="Sadzewicz L."/>
            <person name="Sears K."/>
            <person name="Seidman D."/>
            <person name="Sengamalay N."/>
            <person name="Stenos J."/>
            <person name="Tallon L.J."/>
            <person name="Vincent G."/>
            <person name="Fraser C.M."/>
            <person name="Munderloh U."/>
            <person name="Dunning-Hotopp J.C."/>
        </authorList>
    </citation>
    <scope>NUCLEOTIDE SEQUENCE [LARGE SCALE GENOMIC DNA]</scope>
    <source>
        <strain evidence="2 3">Ect</strain>
    </source>
</reference>
<accession>A0A0F3PI73</accession>
<name>A0A0F3PI73_RICRH</name>
<sequence>MEHLMIQYYWIYPTPLWLKFATSVTIATILHYIIELPAR</sequence>
<keyword evidence="1" id="KW-0812">Transmembrane</keyword>
<protein>
    <submittedName>
        <fullName evidence="2">Putative membrane protein</fullName>
    </submittedName>
</protein>
<dbReference type="EMBL" id="LAOC01000001">
    <property type="protein sequence ID" value="KJV78919.1"/>
    <property type="molecule type" value="Genomic_DNA"/>
</dbReference>
<dbReference type="PATRIC" id="fig|1359199.3.peg.1239"/>
<evidence type="ECO:0000256" key="1">
    <source>
        <dbReference type="SAM" id="Phobius"/>
    </source>
</evidence>
<keyword evidence="1" id="KW-1133">Transmembrane helix</keyword>